<sequence>MKCSDLQSLIVIAFDDFRTHRLGYQCFNRHNESCVTILPLDHCLDRPKMAPPSTTPQQAQNDNARKQAQLIHTASIAVVVLCPIVLALPPRKLDAYSAALVSLTFVGGNQLAQEYTGRSILTRIQHFGTERPPRAEAPIPISENALAQSMQERIALGKDKMSGKPNSEPFTKDGAALSSQILDEVARKQIIDGQKRIAKPAWKEERDRKEKEMLEEGKGYGDLISEQIWEVWNWGSDKTEQVKEKDKKVDEEKEQSQKGDR</sequence>
<evidence type="ECO:0000256" key="1">
    <source>
        <dbReference type="SAM" id="MobiDB-lite"/>
    </source>
</evidence>
<dbReference type="AlphaFoldDB" id="A0A9P7Y6A0"/>
<keyword evidence="3" id="KW-1185">Reference proteome</keyword>
<dbReference type="Proteomes" id="UP000824998">
    <property type="component" value="Unassembled WGS sequence"/>
</dbReference>
<protein>
    <submittedName>
        <fullName evidence="2">Uncharacterized protein</fullName>
    </submittedName>
</protein>
<gene>
    <name evidence="2" type="ORF">BJ875DRAFT_478541</name>
</gene>
<feature type="compositionally biased region" description="Basic and acidic residues" evidence="1">
    <location>
        <begin position="237"/>
        <end position="261"/>
    </location>
</feature>
<accession>A0A9P7Y6A0</accession>
<comment type="caution">
    <text evidence="2">The sequence shown here is derived from an EMBL/GenBank/DDBJ whole genome shotgun (WGS) entry which is preliminary data.</text>
</comment>
<dbReference type="OrthoDB" id="5411041at2759"/>
<feature type="region of interest" description="Disordered" evidence="1">
    <location>
        <begin position="235"/>
        <end position="261"/>
    </location>
</feature>
<name>A0A9P7Y6A0_9HELO</name>
<organism evidence="2 3">
    <name type="scientific">Amylocarpus encephaloides</name>
    <dbReference type="NCBI Taxonomy" id="45428"/>
    <lineage>
        <taxon>Eukaryota</taxon>
        <taxon>Fungi</taxon>
        <taxon>Dikarya</taxon>
        <taxon>Ascomycota</taxon>
        <taxon>Pezizomycotina</taxon>
        <taxon>Leotiomycetes</taxon>
        <taxon>Helotiales</taxon>
        <taxon>Helotiales incertae sedis</taxon>
        <taxon>Amylocarpus</taxon>
    </lineage>
</organism>
<reference evidence="2" key="1">
    <citation type="journal article" date="2021" name="IMA Fungus">
        <title>Genomic characterization of three marine fungi, including Emericellopsis atlantica sp. nov. with signatures of a generalist lifestyle and marine biomass degradation.</title>
        <authorList>
            <person name="Hagestad O.C."/>
            <person name="Hou L."/>
            <person name="Andersen J.H."/>
            <person name="Hansen E.H."/>
            <person name="Altermark B."/>
            <person name="Li C."/>
            <person name="Kuhnert E."/>
            <person name="Cox R.J."/>
            <person name="Crous P.W."/>
            <person name="Spatafora J.W."/>
            <person name="Lail K."/>
            <person name="Amirebrahimi M."/>
            <person name="Lipzen A."/>
            <person name="Pangilinan J."/>
            <person name="Andreopoulos W."/>
            <person name="Hayes R.D."/>
            <person name="Ng V."/>
            <person name="Grigoriev I.V."/>
            <person name="Jackson S.A."/>
            <person name="Sutton T.D.S."/>
            <person name="Dobson A.D.W."/>
            <person name="Rama T."/>
        </authorList>
    </citation>
    <scope>NUCLEOTIDE SEQUENCE</scope>
    <source>
        <strain evidence="2">TRa018bII</strain>
    </source>
</reference>
<evidence type="ECO:0000313" key="2">
    <source>
        <dbReference type="EMBL" id="KAG9228051.1"/>
    </source>
</evidence>
<proteinExistence type="predicted"/>
<dbReference type="EMBL" id="MU252132">
    <property type="protein sequence ID" value="KAG9228051.1"/>
    <property type="molecule type" value="Genomic_DNA"/>
</dbReference>
<evidence type="ECO:0000313" key="3">
    <source>
        <dbReference type="Proteomes" id="UP000824998"/>
    </source>
</evidence>